<evidence type="ECO:0000313" key="3">
    <source>
        <dbReference type="EMBL" id="RKX70447.1"/>
    </source>
</evidence>
<gene>
    <name evidence="3" type="ORF">DRP53_04970</name>
</gene>
<dbReference type="AlphaFoldDB" id="A0A660SI82"/>
<reference evidence="3 4" key="1">
    <citation type="submission" date="2018-06" db="EMBL/GenBank/DDBJ databases">
        <title>Extensive metabolic versatility and redundancy in microbially diverse, dynamic hydrothermal sediments.</title>
        <authorList>
            <person name="Dombrowski N."/>
            <person name="Teske A."/>
            <person name="Baker B.J."/>
        </authorList>
    </citation>
    <scope>NUCLEOTIDE SEQUENCE [LARGE SCALE GENOMIC DNA]</scope>
    <source>
        <strain evidence="3">B36_G15</strain>
    </source>
</reference>
<sequence>MGIIVARRARRRQRRIILILAILILLLLFGGYVKLIRDYFRIVALRKEIVVLRAENEALRMRIQRYRSDPLLIENYARDRLGMKRANEKVIYILENGK</sequence>
<dbReference type="InterPro" id="IPR007060">
    <property type="entry name" value="FtsL/DivIC"/>
</dbReference>
<dbReference type="Proteomes" id="UP000268469">
    <property type="component" value="Unassembled WGS sequence"/>
</dbReference>
<feature type="coiled-coil region" evidence="1">
    <location>
        <begin position="42"/>
        <end position="69"/>
    </location>
</feature>
<keyword evidence="2" id="KW-1133">Transmembrane helix</keyword>
<proteinExistence type="predicted"/>
<keyword evidence="2" id="KW-0472">Membrane</keyword>
<protein>
    <recommendedName>
        <fullName evidence="5">Septum formation initiator family protein</fullName>
    </recommendedName>
</protein>
<keyword evidence="2" id="KW-0812">Transmembrane</keyword>
<dbReference type="Pfam" id="PF04977">
    <property type="entry name" value="DivIC"/>
    <property type="match status" value="1"/>
</dbReference>
<evidence type="ECO:0000256" key="2">
    <source>
        <dbReference type="SAM" id="Phobius"/>
    </source>
</evidence>
<accession>A0A660SI82</accession>
<evidence type="ECO:0008006" key="5">
    <source>
        <dbReference type="Google" id="ProtNLM"/>
    </source>
</evidence>
<evidence type="ECO:0000256" key="1">
    <source>
        <dbReference type="SAM" id="Coils"/>
    </source>
</evidence>
<feature type="transmembrane region" description="Helical" evidence="2">
    <location>
        <begin position="16"/>
        <end position="33"/>
    </location>
</feature>
<evidence type="ECO:0000313" key="4">
    <source>
        <dbReference type="Proteomes" id="UP000268469"/>
    </source>
</evidence>
<comment type="caution">
    <text evidence="3">The sequence shown here is derived from an EMBL/GenBank/DDBJ whole genome shotgun (WGS) entry which is preliminary data.</text>
</comment>
<keyword evidence="1" id="KW-0175">Coiled coil</keyword>
<name>A0A660SI82_UNCW3</name>
<organism evidence="3 4">
    <name type="scientific">candidate division WOR-3 bacterium</name>
    <dbReference type="NCBI Taxonomy" id="2052148"/>
    <lineage>
        <taxon>Bacteria</taxon>
        <taxon>Bacteria division WOR-3</taxon>
    </lineage>
</organism>
<dbReference type="EMBL" id="QNBE01000039">
    <property type="protein sequence ID" value="RKX70447.1"/>
    <property type="molecule type" value="Genomic_DNA"/>
</dbReference>